<name>A0A158AA15_9BURK</name>
<reference evidence="3" key="1">
    <citation type="submission" date="2016-01" db="EMBL/GenBank/DDBJ databases">
        <authorList>
            <person name="Peeters C."/>
        </authorList>
    </citation>
    <scope>NUCLEOTIDE SEQUENCE [LARGE SCALE GENOMIC DNA]</scope>
    <source>
        <strain evidence="3">LMG 29326</strain>
    </source>
</reference>
<feature type="region of interest" description="Disordered" evidence="1">
    <location>
        <begin position="1"/>
        <end position="35"/>
    </location>
</feature>
<organism evidence="3 4">
    <name type="scientific">Caballeronia ptereochthonis</name>
    <dbReference type="NCBI Taxonomy" id="1777144"/>
    <lineage>
        <taxon>Bacteria</taxon>
        <taxon>Pseudomonadati</taxon>
        <taxon>Pseudomonadota</taxon>
        <taxon>Betaproteobacteria</taxon>
        <taxon>Burkholderiales</taxon>
        <taxon>Burkholderiaceae</taxon>
        <taxon>Caballeronia</taxon>
    </lineage>
</organism>
<comment type="caution">
    <text evidence="3">The sequence shown here is derived from an EMBL/GenBank/DDBJ whole genome shotgun (WGS) entry which is preliminary data.</text>
</comment>
<gene>
    <name evidence="3" type="ORF">AWB83_01544</name>
</gene>
<keyword evidence="2" id="KW-1133">Transmembrane helix</keyword>
<dbReference type="OrthoDB" id="9006324at2"/>
<keyword evidence="2" id="KW-0472">Membrane</keyword>
<dbReference type="RefSeq" id="WP_087044326.1">
    <property type="nucleotide sequence ID" value="NZ_FCOB02000006.1"/>
</dbReference>
<protein>
    <submittedName>
        <fullName evidence="3">Uncharacterized protein</fullName>
    </submittedName>
</protein>
<feature type="transmembrane region" description="Helical" evidence="2">
    <location>
        <begin position="51"/>
        <end position="74"/>
    </location>
</feature>
<feature type="region of interest" description="Disordered" evidence="1">
    <location>
        <begin position="181"/>
        <end position="230"/>
    </location>
</feature>
<dbReference type="EMBL" id="FCOB02000006">
    <property type="protein sequence ID" value="SAK54682.1"/>
    <property type="molecule type" value="Genomic_DNA"/>
</dbReference>
<feature type="compositionally biased region" description="Low complexity" evidence="1">
    <location>
        <begin position="210"/>
        <end position="222"/>
    </location>
</feature>
<feature type="compositionally biased region" description="Polar residues" evidence="1">
    <location>
        <begin position="137"/>
        <end position="146"/>
    </location>
</feature>
<feature type="compositionally biased region" description="Low complexity" evidence="1">
    <location>
        <begin position="181"/>
        <end position="201"/>
    </location>
</feature>
<feature type="region of interest" description="Disordered" evidence="1">
    <location>
        <begin position="121"/>
        <end position="160"/>
    </location>
</feature>
<evidence type="ECO:0000313" key="3">
    <source>
        <dbReference type="EMBL" id="SAK54682.1"/>
    </source>
</evidence>
<evidence type="ECO:0000313" key="4">
    <source>
        <dbReference type="Proteomes" id="UP000054978"/>
    </source>
</evidence>
<evidence type="ECO:0000256" key="2">
    <source>
        <dbReference type="SAM" id="Phobius"/>
    </source>
</evidence>
<dbReference type="AlphaFoldDB" id="A0A158AA15"/>
<proteinExistence type="predicted"/>
<keyword evidence="4" id="KW-1185">Reference proteome</keyword>
<dbReference type="Proteomes" id="UP000054978">
    <property type="component" value="Unassembled WGS sequence"/>
</dbReference>
<evidence type="ECO:0000256" key="1">
    <source>
        <dbReference type="SAM" id="MobiDB-lite"/>
    </source>
</evidence>
<sequence length="264" mass="27185">MPHQAELPPDESIAGHAGPANDPNVINLPQPALDFDDEPPPARAPLRFGRLALWMASASALGIGVLGTVAYSMWFNHDQRVYAEAMAGARKTLGIDQPVIAARTQSAGVVETPTTSAPVYAGTYASSDGPTPLDTASLANNAPTSDATDEGTVADSSDGSDASALATATVAAASARAGQSAQAAQAADGPQAAPPAQTAAQHRANGSATQQAAASRGNQAAQARRRVARAKPEGGLFARVGAFFHRVSYRHNVPNRQREEYSRP</sequence>
<accession>A0A158AA15</accession>
<keyword evidence="2" id="KW-0812">Transmembrane</keyword>